<evidence type="ECO:0000313" key="1">
    <source>
        <dbReference type="EMBL" id="ASN72943.1"/>
    </source>
</evidence>
<protein>
    <submittedName>
        <fullName evidence="1">Uncharacterized protein</fullName>
    </submittedName>
</protein>
<accession>A0A2H4JF76</accession>
<name>A0A2H4JF76_9CAUD</name>
<organism evidence="1">
    <name type="scientific">uncultured Caudovirales phage</name>
    <dbReference type="NCBI Taxonomy" id="2100421"/>
    <lineage>
        <taxon>Viruses</taxon>
        <taxon>Duplodnaviria</taxon>
        <taxon>Heunggongvirae</taxon>
        <taxon>Uroviricota</taxon>
        <taxon>Caudoviricetes</taxon>
        <taxon>Peduoviridae</taxon>
        <taxon>Maltschvirus</taxon>
        <taxon>Maltschvirus maltsch</taxon>
    </lineage>
</organism>
<reference evidence="1" key="1">
    <citation type="submission" date="2017-06" db="EMBL/GenBank/DDBJ databases">
        <title>Novel phages from South African skin metaviromes.</title>
        <authorList>
            <person name="van Zyl L.J."/>
            <person name="Abrahams Y."/>
            <person name="Stander E.A."/>
            <person name="Kirby B.M."/>
            <person name="Clavaud C."/>
            <person name="Farcet C."/>
            <person name="Breton L."/>
            <person name="Trindade M.I."/>
        </authorList>
    </citation>
    <scope>NUCLEOTIDE SEQUENCE</scope>
</reference>
<sequence>MNIHSMPHDATVKHKALPKSCLLKVTFLPWRYQACRSFMRSRGANHLSIWAWRFHVVIRRPWMAGPARQLHPELFEVKP</sequence>
<dbReference type="EMBL" id="MF417987">
    <property type="protein sequence ID" value="ASN72943.1"/>
    <property type="molecule type" value="Genomic_DNA"/>
</dbReference>
<proteinExistence type="predicted"/>
<gene>
    <name evidence="1" type="ORF">8S6_12</name>
</gene>